<evidence type="ECO:0000313" key="3">
    <source>
        <dbReference type="EMBL" id="PNT97110.1"/>
    </source>
</evidence>
<dbReference type="InterPro" id="IPR001932">
    <property type="entry name" value="PPM-type_phosphatase-like_dom"/>
</dbReference>
<dbReference type="Pfam" id="PF08448">
    <property type="entry name" value="PAS_4"/>
    <property type="match status" value="1"/>
</dbReference>
<evidence type="ECO:0000313" key="4">
    <source>
        <dbReference type="Proteomes" id="UP000236151"/>
    </source>
</evidence>
<dbReference type="Gene3D" id="3.60.40.10">
    <property type="entry name" value="PPM-type phosphatase domain"/>
    <property type="match status" value="1"/>
</dbReference>
<dbReference type="RefSeq" id="WP_103082317.1">
    <property type="nucleotide sequence ID" value="NZ_CP021850.1"/>
</dbReference>
<dbReference type="PROSITE" id="PS50113">
    <property type="entry name" value="PAC"/>
    <property type="match status" value="1"/>
</dbReference>
<dbReference type="InterPro" id="IPR035965">
    <property type="entry name" value="PAS-like_dom_sf"/>
</dbReference>
<dbReference type="SUPFAM" id="SSF55785">
    <property type="entry name" value="PYP-like sensor domain (PAS domain)"/>
    <property type="match status" value="1"/>
</dbReference>
<keyword evidence="4" id="KW-1185">Reference proteome</keyword>
<dbReference type="InterPro" id="IPR036457">
    <property type="entry name" value="PPM-type-like_dom_sf"/>
</dbReference>
<proteinExistence type="predicted"/>
<sequence length="376" mass="43013">MALENVKDSIENIKIDSTFINDIINGIYDWVRVIDRDNNIIYMNKAMREAFKNYRPGDKCYKVVCKDYPCENCISRKAVFEGETQKKEEIIGGRIYSVMSSPVKNSKGEIIAVVEVLHDITEIKNMQNKIIQQNKKLMDDLKIAKKMQCNFLPKHLPEDKIDFSFIYKPCETLGGDFLDIFNIDDDHVGLYIADVSGHGVSASMLTMFLRSTINKSMPSPAHTLKNLYTDFNRSGFDSDMYITVFYAIIDLKNRRMIFSNAGHNVPPVVFNKNRFELLRVPGIPISNWMDEPTYEDRVIDLQKGDRLFFSTDGIVEIRNKDGEQFGEERLLNILLNDDSEPSSILARIVDSAGEFSSAKSFDDICDDITMALIKIK</sequence>
<dbReference type="OrthoDB" id="9763484at2"/>
<dbReference type="PANTHER" id="PTHR43156:SF2">
    <property type="entry name" value="STAGE II SPORULATION PROTEIN E"/>
    <property type="match status" value="1"/>
</dbReference>
<protein>
    <submittedName>
        <fullName evidence="3">Histidine kinase</fullName>
    </submittedName>
</protein>
<dbReference type="EMBL" id="NIOJ01000040">
    <property type="protein sequence ID" value="PNT97110.1"/>
    <property type="molecule type" value="Genomic_DNA"/>
</dbReference>
<evidence type="ECO:0000259" key="2">
    <source>
        <dbReference type="PROSITE" id="PS50113"/>
    </source>
</evidence>
<dbReference type="GO" id="GO:0016301">
    <property type="term" value="F:kinase activity"/>
    <property type="evidence" value="ECO:0007669"/>
    <property type="project" value="UniProtKB-KW"/>
</dbReference>
<dbReference type="SMART" id="SM00331">
    <property type="entry name" value="PP2C_SIG"/>
    <property type="match status" value="1"/>
</dbReference>
<dbReference type="GO" id="GO:0016791">
    <property type="term" value="F:phosphatase activity"/>
    <property type="evidence" value="ECO:0007669"/>
    <property type="project" value="TreeGrafter"/>
</dbReference>
<feature type="domain" description="PAC" evidence="2">
    <location>
        <begin position="80"/>
        <end position="132"/>
    </location>
</feature>
<dbReference type="AlphaFoldDB" id="A0A2K2FE98"/>
<comment type="caution">
    <text evidence="3">The sequence shown here is derived from an EMBL/GenBank/DDBJ whole genome shotgun (WGS) entry which is preliminary data.</text>
</comment>
<name>A0A2K2FE98_9CLOT</name>
<evidence type="ECO:0000256" key="1">
    <source>
        <dbReference type="ARBA" id="ARBA00022801"/>
    </source>
</evidence>
<dbReference type="Pfam" id="PF07228">
    <property type="entry name" value="SpoIIE"/>
    <property type="match status" value="1"/>
</dbReference>
<dbReference type="Gene3D" id="3.30.450.20">
    <property type="entry name" value="PAS domain"/>
    <property type="match status" value="1"/>
</dbReference>
<reference evidence="3 4" key="1">
    <citation type="submission" date="2017-06" db="EMBL/GenBank/DDBJ databases">
        <title>Investigating the central metabolism of Clostridium thermosuccinogenes.</title>
        <authorList>
            <person name="Koendjbiharie J.G."/>
            <person name="van Kranenburg R."/>
        </authorList>
    </citation>
    <scope>NUCLEOTIDE SEQUENCE [LARGE SCALE GENOMIC DNA]</scope>
    <source>
        <strain evidence="3 4">DSM 5806</strain>
    </source>
</reference>
<keyword evidence="3" id="KW-0418">Kinase</keyword>
<dbReference type="InterPro" id="IPR013656">
    <property type="entry name" value="PAS_4"/>
</dbReference>
<dbReference type="KEGG" id="cthd:CDO33_18705"/>
<dbReference type="InterPro" id="IPR052016">
    <property type="entry name" value="Bact_Sigma-Reg"/>
</dbReference>
<keyword evidence="1" id="KW-0378">Hydrolase</keyword>
<dbReference type="SUPFAM" id="SSF81606">
    <property type="entry name" value="PP2C-like"/>
    <property type="match status" value="1"/>
</dbReference>
<dbReference type="Proteomes" id="UP000236151">
    <property type="component" value="Unassembled WGS sequence"/>
</dbReference>
<accession>A0A2K2FE98</accession>
<gene>
    <name evidence="3" type="ORF">CDQ84_13780</name>
</gene>
<dbReference type="InterPro" id="IPR000700">
    <property type="entry name" value="PAS-assoc_C"/>
</dbReference>
<keyword evidence="3" id="KW-0808">Transferase</keyword>
<dbReference type="PANTHER" id="PTHR43156">
    <property type="entry name" value="STAGE II SPORULATION PROTEIN E-RELATED"/>
    <property type="match status" value="1"/>
</dbReference>
<organism evidence="3 4">
    <name type="scientific">Clostridium thermosuccinogenes</name>
    <dbReference type="NCBI Taxonomy" id="84032"/>
    <lineage>
        <taxon>Bacteria</taxon>
        <taxon>Bacillati</taxon>
        <taxon>Bacillota</taxon>
        <taxon>Clostridia</taxon>
        <taxon>Eubacteriales</taxon>
        <taxon>Clostridiaceae</taxon>
        <taxon>Clostridium</taxon>
    </lineage>
</organism>